<gene>
    <name evidence="1" type="ORF">NTEN_LOCUS24663</name>
    <name evidence="2" type="ORF">NTEN_LOCUS24665</name>
</gene>
<protein>
    <submittedName>
        <fullName evidence="1">Uncharacterized protein</fullName>
    </submittedName>
</protein>
<organism evidence="1 3">
    <name type="scientific">Nesidiocoris tenuis</name>
    <dbReference type="NCBI Taxonomy" id="355587"/>
    <lineage>
        <taxon>Eukaryota</taxon>
        <taxon>Metazoa</taxon>
        <taxon>Ecdysozoa</taxon>
        <taxon>Arthropoda</taxon>
        <taxon>Hexapoda</taxon>
        <taxon>Insecta</taxon>
        <taxon>Pterygota</taxon>
        <taxon>Neoptera</taxon>
        <taxon>Paraneoptera</taxon>
        <taxon>Hemiptera</taxon>
        <taxon>Heteroptera</taxon>
        <taxon>Panheteroptera</taxon>
        <taxon>Cimicomorpha</taxon>
        <taxon>Miridae</taxon>
        <taxon>Dicyphina</taxon>
        <taxon>Nesidiocoris</taxon>
    </lineage>
</organism>
<sequence length="165" mass="18690">MQNFLSFGLESLVGVPGWCRYLVAPLRVSILLRDPSRCRDETAASTSSFSSSLAVLHPGRDRVRVRFGLHCGDFNDLFVKIGEVLPRYSLIRPFLSVVVSSVIFKAYLSFIWHSSAKKLKKPLVVDQKFVFVLRQPRLPSTRDFLDALSIRTHAAGRRFVNHLSN</sequence>
<name>A0A6H5HRI3_9HEMI</name>
<dbReference type="Proteomes" id="UP000479000">
    <property type="component" value="Unassembled WGS sequence"/>
</dbReference>
<reference evidence="1 3" key="1">
    <citation type="submission" date="2020-02" db="EMBL/GenBank/DDBJ databases">
        <authorList>
            <person name="Ferguson B K."/>
        </authorList>
    </citation>
    <scope>NUCLEOTIDE SEQUENCE [LARGE SCALE GENOMIC DNA]</scope>
</reference>
<dbReference type="EMBL" id="CADCXU010036497">
    <property type="protein sequence ID" value="CAB0021138.1"/>
    <property type="molecule type" value="Genomic_DNA"/>
</dbReference>
<dbReference type="EMBL" id="CADCXU010036498">
    <property type="protein sequence ID" value="CAB0021140.1"/>
    <property type="molecule type" value="Genomic_DNA"/>
</dbReference>
<dbReference type="AlphaFoldDB" id="A0A6H5HRI3"/>
<evidence type="ECO:0000313" key="1">
    <source>
        <dbReference type="EMBL" id="CAB0021138.1"/>
    </source>
</evidence>
<keyword evidence="3" id="KW-1185">Reference proteome</keyword>
<evidence type="ECO:0000313" key="3">
    <source>
        <dbReference type="Proteomes" id="UP000479000"/>
    </source>
</evidence>
<proteinExistence type="predicted"/>
<accession>A0A6H5HRI3</accession>
<evidence type="ECO:0000313" key="2">
    <source>
        <dbReference type="EMBL" id="CAB0021140.1"/>
    </source>
</evidence>